<gene>
    <name evidence="1" type="ordered locus">S70_04770</name>
</gene>
<sequence>MVGFNKSSSIFFVLMLTNIGQLYAVGTAEVDLSASLVDGSCSIELSDKALHFKPYSVASFPTAKTTVEIQPISAKVTCEGGNTTPLLTLKGITPYSGNNQVFLDSTPNGTGFMIQHGKKELGLNDFYNGDALENQGKQVALTPLNSSNQFSSTEYFGIGLVSVDNTVTPDFLKANITFTVLFQ</sequence>
<dbReference type="KEGG" id="psi:S70_04770"/>
<dbReference type="EMBL" id="CP003488">
    <property type="protein sequence ID" value="AFH92834.1"/>
    <property type="molecule type" value="Genomic_DNA"/>
</dbReference>
<dbReference type="InterPro" id="IPR008966">
    <property type="entry name" value="Adhesion_dom_sf"/>
</dbReference>
<name>A0A140NGH0_PROSM</name>
<dbReference type="HOGENOM" id="CLU_1480783_0_0_6"/>
<dbReference type="OrthoDB" id="6454672at2"/>
<dbReference type="RefSeq" id="WP_004922332.1">
    <property type="nucleotide sequence ID" value="NC_017731.1"/>
</dbReference>
<reference evidence="1 2" key="1">
    <citation type="journal article" date="2012" name="J. Bacteriol.">
        <title>Complete Genome Sequence of Providencia stuartii Clinical Isolate MRSN 2154.</title>
        <authorList>
            <person name="Clifford R.J."/>
            <person name="Hang J."/>
            <person name="Riley M.C."/>
            <person name="Onmus-Leone F."/>
            <person name="Kuschner R.A."/>
            <person name="Lesho E.P."/>
            <person name="Waterman P.E."/>
        </authorList>
    </citation>
    <scope>NUCLEOTIDE SEQUENCE [LARGE SCALE GENOMIC DNA]</scope>
    <source>
        <strain evidence="1 2">MRSN 2154</strain>
    </source>
</reference>
<dbReference type="Proteomes" id="UP000005012">
    <property type="component" value="Chromosome"/>
</dbReference>
<dbReference type="AlphaFoldDB" id="A0A140NGH0"/>
<dbReference type="PATRIC" id="fig|1157951.4.peg.944"/>
<dbReference type="SUPFAM" id="SSF49401">
    <property type="entry name" value="Bacterial adhesins"/>
    <property type="match status" value="1"/>
</dbReference>
<accession>A0A140NGH0</accession>
<evidence type="ECO:0000313" key="1">
    <source>
        <dbReference type="EMBL" id="AFH92834.1"/>
    </source>
</evidence>
<organism evidence="1 2">
    <name type="scientific">Providencia stuartii (strain MRSN 2154)</name>
    <dbReference type="NCBI Taxonomy" id="1157951"/>
    <lineage>
        <taxon>Bacteria</taxon>
        <taxon>Pseudomonadati</taxon>
        <taxon>Pseudomonadota</taxon>
        <taxon>Gammaproteobacteria</taxon>
        <taxon>Enterobacterales</taxon>
        <taxon>Morganellaceae</taxon>
        <taxon>Providencia</taxon>
    </lineage>
</organism>
<dbReference type="Gene3D" id="2.60.40.1090">
    <property type="entry name" value="Fimbrial-type adhesion domain"/>
    <property type="match status" value="1"/>
</dbReference>
<protein>
    <submittedName>
        <fullName evidence="1">Fimbrial-like protein</fullName>
    </submittedName>
</protein>
<evidence type="ECO:0000313" key="2">
    <source>
        <dbReference type="Proteomes" id="UP000005012"/>
    </source>
</evidence>
<dbReference type="GO" id="GO:0007155">
    <property type="term" value="P:cell adhesion"/>
    <property type="evidence" value="ECO:0007669"/>
    <property type="project" value="InterPro"/>
</dbReference>
<dbReference type="GeneID" id="93518377"/>
<proteinExistence type="predicted"/>
<dbReference type="InterPro" id="IPR036937">
    <property type="entry name" value="Adhesion_dom_fimbrial_sf"/>
</dbReference>
<reference evidence="2" key="2">
    <citation type="submission" date="2012-04" db="EMBL/GenBank/DDBJ databases">
        <title>Complete genome sequence of Providencia stuartii clinical isolate MRSN 2154.</title>
        <authorList>
            <person name="Clifford R.J."/>
            <person name="Hang J."/>
            <person name="Riley M.C."/>
            <person name="Onmus-Leone F."/>
            <person name="Kuschner R.A."/>
            <person name="Lesho E.P."/>
            <person name="Waterman P.E."/>
        </authorList>
    </citation>
    <scope>NUCLEOTIDE SEQUENCE [LARGE SCALE GENOMIC DNA]</scope>
    <source>
        <strain evidence="2">MRSN 2154</strain>
    </source>
</reference>
<dbReference type="GO" id="GO:0009289">
    <property type="term" value="C:pilus"/>
    <property type="evidence" value="ECO:0007669"/>
    <property type="project" value="InterPro"/>
</dbReference>